<feature type="domain" description="Dienelactone hydrolase" evidence="1">
    <location>
        <begin position="37"/>
        <end position="139"/>
    </location>
</feature>
<dbReference type="Pfam" id="PF01738">
    <property type="entry name" value="DLH"/>
    <property type="match status" value="1"/>
</dbReference>
<dbReference type="InterPro" id="IPR002925">
    <property type="entry name" value="Dienelactn_hydro"/>
</dbReference>
<dbReference type="GO" id="GO:0016787">
    <property type="term" value="F:hydrolase activity"/>
    <property type="evidence" value="ECO:0007669"/>
    <property type="project" value="InterPro"/>
</dbReference>
<proteinExistence type="predicted"/>
<dbReference type="InterPro" id="IPR051411">
    <property type="entry name" value="Polyketide_trans_af380"/>
</dbReference>
<evidence type="ECO:0000313" key="3">
    <source>
        <dbReference type="Proteomes" id="UP001139493"/>
    </source>
</evidence>
<dbReference type="SUPFAM" id="SSF53474">
    <property type="entry name" value="alpha/beta-Hydrolases"/>
    <property type="match status" value="1"/>
</dbReference>
<dbReference type="InterPro" id="IPR029058">
    <property type="entry name" value="AB_hydrolase_fold"/>
</dbReference>
<accession>A0A9X2JWL4</accession>
<sequence>MTNQMTDQTTERVTFGNGATELVGDLHLPAGFDESRRYAAIVTVHPGSSVKEQTSGLYARRMAELGYVALAFDASYQGESAGEPRHLEDPAARVSDVWSAVDLLTTLGYVDEERIGVLGVCAGGGYAVNAALTDHRISAVGVVSVINIGRAYRETGGPEGDVLRTLATAARQRTAEARGAEPTIVPWTPESREAAVRAGLTDADLLEAVDYYRTLRGAHPRSANRLLARSAAPLLGFDAFHLVEELLTQPLQVVVGDRVGSFGSYRDGHELFRRARGPKDLLVVDGAGHYDLYDRPEHVDQAVARLGAFYAEALRS</sequence>
<evidence type="ECO:0000259" key="1">
    <source>
        <dbReference type="Pfam" id="PF01738"/>
    </source>
</evidence>
<dbReference type="Gene3D" id="1.10.10.800">
    <property type="match status" value="1"/>
</dbReference>
<organism evidence="2 3">
    <name type="scientific">Promicromonospora thailandica</name>
    <dbReference type="NCBI Taxonomy" id="765201"/>
    <lineage>
        <taxon>Bacteria</taxon>
        <taxon>Bacillati</taxon>
        <taxon>Actinomycetota</taxon>
        <taxon>Actinomycetes</taxon>
        <taxon>Micrococcales</taxon>
        <taxon>Promicromonosporaceae</taxon>
        <taxon>Promicromonospora</taxon>
    </lineage>
</organism>
<dbReference type="Proteomes" id="UP001139493">
    <property type="component" value="Unassembled WGS sequence"/>
</dbReference>
<gene>
    <name evidence="2" type="ORF">APR03_002649</name>
</gene>
<name>A0A9X2JWL4_9MICO</name>
<keyword evidence="3" id="KW-1185">Reference proteome</keyword>
<reference evidence="2" key="1">
    <citation type="submission" date="2022-06" db="EMBL/GenBank/DDBJ databases">
        <title>Genomic Encyclopedia of Archaeal and Bacterial Type Strains, Phase II (KMG-II): from individual species to whole genera.</title>
        <authorList>
            <person name="Goeker M."/>
        </authorList>
    </citation>
    <scope>NUCLEOTIDE SEQUENCE</scope>
    <source>
        <strain evidence="2">DSM 26652</strain>
    </source>
</reference>
<dbReference type="PANTHER" id="PTHR47751">
    <property type="entry name" value="SUPERFAMILY HYDROLASE, PUTATIVE (AFU_ORTHOLOGUE AFUA_2G16580)-RELATED"/>
    <property type="match status" value="1"/>
</dbReference>
<dbReference type="PANTHER" id="PTHR47751:SF1">
    <property type="entry name" value="SUPERFAMILY HYDROLASE, PUTATIVE (AFU_ORTHOLOGUE AFUA_2G16580)-RELATED"/>
    <property type="match status" value="1"/>
</dbReference>
<comment type="caution">
    <text evidence="2">The sequence shown here is derived from an EMBL/GenBank/DDBJ whole genome shotgun (WGS) entry which is preliminary data.</text>
</comment>
<dbReference type="Gene3D" id="3.40.50.1820">
    <property type="entry name" value="alpha/beta hydrolase"/>
    <property type="match status" value="1"/>
</dbReference>
<evidence type="ECO:0000313" key="2">
    <source>
        <dbReference type="EMBL" id="MCP2265293.1"/>
    </source>
</evidence>
<dbReference type="AlphaFoldDB" id="A0A9X2JWL4"/>
<dbReference type="EMBL" id="JAMTCS010000008">
    <property type="protein sequence ID" value="MCP2265293.1"/>
    <property type="molecule type" value="Genomic_DNA"/>
</dbReference>
<protein>
    <recommendedName>
        <fullName evidence="1">Dienelactone hydrolase domain-containing protein</fullName>
    </recommendedName>
</protein>